<dbReference type="SMART" id="SM00267">
    <property type="entry name" value="GGDEF"/>
    <property type="match status" value="1"/>
</dbReference>
<dbReference type="Gene3D" id="3.30.70.270">
    <property type="match status" value="1"/>
</dbReference>
<dbReference type="SUPFAM" id="SSF55073">
    <property type="entry name" value="Nucleotide cyclase"/>
    <property type="match status" value="1"/>
</dbReference>
<gene>
    <name evidence="3" type="ORF">ABOD76_17310</name>
</gene>
<dbReference type="RefSeq" id="WP_350243217.1">
    <property type="nucleotide sequence ID" value="NZ_CP158299.1"/>
</dbReference>
<dbReference type="KEGG" id="dsc:ABOD76_17310"/>
<dbReference type="GO" id="GO:0052621">
    <property type="term" value="F:diguanylate cyclase activity"/>
    <property type="evidence" value="ECO:0007669"/>
    <property type="project" value="UniProtKB-EC"/>
</dbReference>
<dbReference type="InterPro" id="IPR043128">
    <property type="entry name" value="Rev_trsase/Diguanyl_cyclase"/>
</dbReference>
<feature type="transmembrane region" description="Helical" evidence="1">
    <location>
        <begin position="77"/>
        <end position="96"/>
    </location>
</feature>
<feature type="transmembrane region" description="Helical" evidence="1">
    <location>
        <begin position="102"/>
        <end position="119"/>
    </location>
</feature>
<dbReference type="PROSITE" id="PS50887">
    <property type="entry name" value="GGDEF"/>
    <property type="match status" value="1"/>
</dbReference>
<feature type="transmembrane region" description="Helical" evidence="1">
    <location>
        <begin position="157"/>
        <end position="180"/>
    </location>
</feature>
<organism evidence="3">
    <name type="scientific">Deinococcus sonorensis KR-87</name>
    <dbReference type="NCBI Taxonomy" id="694439"/>
    <lineage>
        <taxon>Bacteria</taxon>
        <taxon>Thermotogati</taxon>
        <taxon>Deinococcota</taxon>
        <taxon>Deinococci</taxon>
        <taxon>Deinococcales</taxon>
        <taxon>Deinococcaceae</taxon>
        <taxon>Deinococcus</taxon>
    </lineage>
</organism>
<evidence type="ECO:0000256" key="1">
    <source>
        <dbReference type="SAM" id="Phobius"/>
    </source>
</evidence>
<dbReference type="InterPro" id="IPR029787">
    <property type="entry name" value="Nucleotide_cyclase"/>
</dbReference>
<dbReference type="PANTHER" id="PTHR45138">
    <property type="entry name" value="REGULATORY COMPONENTS OF SENSORY TRANSDUCTION SYSTEM"/>
    <property type="match status" value="1"/>
</dbReference>
<dbReference type="Pfam" id="PF00990">
    <property type="entry name" value="GGDEF"/>
    <property type="match status" value="1"/>
</dbReference>
<feature type="domain" description="GGDEF" evidence="2">
    <location>
        <begin position="226"/>
        <end position="355"/>
    </location>
</feature>
<dbReference type="EMBL" id="CP158299">
    <property type="protein sequence ID" value="XBV85180.1"/>
    <property type="molecule type" value="Genomic_DNA"/>
</dbReference>
<protein>
    <submittedName>
        <fullName evidence="3">GGDEF domain-containing protein</fullName>
        <ecNumber evidence="3">2.7.7.65</ecNumber>
    </submittedName>
</protein>
<feature type="transmembrane region" description="Helical" evidence="1">
    <location>
        <begin position="47"/>
        <end position="65"/>
    </location>
</feature>
<dbReference type="PANTHER" id="PTHR45138:SF9">
    <property type="entry name" value="DIGUANYLATE CYCLASE DGCM-RELATED"/>
    <property type="match status" value="1"/>
</dbReference>
<accession>A0AAU7U8Z2</accession>
<evidence type="ECO:0000313" key="3">
    <source>
        <dbReference type="EMBL" id="XBV85180.1"/>
    </source>
</evidence>
<keyword evidence="1" id="KW-1133">Transmembrane helix</keyword>
<name>A0AAU7U8Z2_9DEIO</name>
<dbReference type="AlphaFoldDB" id="A0AAU7U8Z2"/>
<keyword evidence="3" id="KW-0808">Transferase</keyword>
<keyword evidence="1" id="KW-0472">Membrane</keyword>
<proteinExistence type="predicted"/>
<feature type="transmembrane region" description="Helical" evidence="1">
    <location>
        <begin position="131"/>
        <end position="151"/>
    </location>
</feature>
<keyword evidence="3" id="KW-0548">Nucleotidyltransferase</keyword>
<dbReference type="InterPro" id="IPR050469">
    <property type="entry name" value="Diguanylate_Cyclase"/>
</dbReference>
<reference evidence="3" key="1">
    <citation type="submission" date="2024-06" db="EMBL/GenBank/DDBJ databases">
        <title>Draft Genome Sequence of Deinococcus sonorensis Type Strain KR-87, a Biofilm Producing Representative of the Genus Deinococcus.</title>
        <authorList>
            <person name="Boren L.S."/>
            <person name="Grosso R.A."/>
            <person name="Hugenberg-Cox A.N."/>
            <person name="Hill J.T.E."/>
            <person name="Albert C.M."/>
            <person name="Tuohy J.M."/>
        </authorList>
    </citation>
    <scope>NUCLEOTIDE SEQUENCE</scope>
    <source>
        <strain evidence="3">KR-87</strain>
    </source>
</reference>
<sequence>MPSHRPVPERRAPPLAALLNETLTGTVAAGGLWLYSSALRLPPGPLHWGPPAALLMVWTTAALVRRGHLSLAVFRRLLLLILSASTLLFLAWRSAVPASADNGLTVLSVLLVLLCALALTQRRPLREALPLVGLLLALQALPELLAVHAGALSGEALGRWLLLEAMCAAVGALLLVLGWTRQCLQATARRTLELERQAQTDQLTGLPNRWGLSSRASALLQCPTSGAGCLLLLDVDHFKRLNDTFGHAQGDEVLRGLARLLVEGVRAQDLAGRWGGEEFVVVLPGADLQSAVQVAERLRLSISGADLAPAQPVTASFGVAASRPGDTLETLAARADLALYQAKRTGRNRVCCSDSDFGMLGAAGRDVVPQPLGNAATA</sequence>
<dbReference type="NCBIfam" id="TIGR00254">
    <property type="entry name" value="GGDEF"/>
    <property type="match status" value="1"/>
</dbReference>
<dbReference type="FunFam" id="3.30.70.270:FF:000001">
    <property type="entry name" value="Diguanylate cyclase domain protein"/>
    <property type="match status" value="1"/>
</dbReference>
<dbReference type="InterPro" id="IPR000160">
    <property type="entry name" value="GGDEF_dom"/>
</dbReference>
<evidence type="ECO:0000259" key="2">
    <source>
        <dbReference type="PROSITE" id="PS50887"/>
    </source>
</evidence>
<dbReference type="CDD" id="cd01949">
    <property type="entry name" value="GGDEF"/>
    <property type="match status" value="1"/>
</dbReference>
<feature type="transmembrane region" description="Helical" evidence="1">
    <location>
        <begin position="12"/>
        <end position="35"/>
    </location>
</feature>
<keyword evidence="1" id="KW-0812">Transmembrane</keyword>
<dbReference type="EC" id="2.7.7.65" evidence="3"/>